<dbReference type="AlphaFoldDB" id="A0A194SBI3"/>
<accession>A0A194SBI3</accession>
<proteinExistence type="inferred from homology"/>
<dbReference type="Proteomes" id="UP000053890">
    <property type="component" value="Unassembled WGS sequence"/>
</dbReference>
<dbReference type="PANTHER" id="PTHR48228">
    <property type="entry name" value="SUCCINYL-COA--D-CITRAMALATE COA-TRANSFERASE"/>
    <property type="match status" value="1"/>
</dbReference>
<gene>
    <name evidence="3" type="ORF">RHOBADRAFT_32544</name>
</gene>
<dbReference type="OMA" id="RFWRTAD"/>
<dbReference type="InterPro" id="IPR023606">
    <property type="entry name" value="CoA-Trfase_III_dom_1_sf"/>
</dbReference>
<dbReference type="OrthoDB" id="2308815at2759"/>
<dbReference type="InterPro" id="IPR050509">
    <property type="entry name" value="CoA-transferase_III"/>
</dbReference>
<dbReference type="Gene3D" id="3.40.50.10540">
    <property type="entry name" value="Crotonobetainyl-coa:carnitine coa-transferase, domain 1"/>
    <property type="match status" value="2"/>
</dbReference>
<dbReference type="GO" id="GO:0003824">
    <property type="term" value="F:catalytic activity"/>
    <property type="evidence" value="ECO:0007669"/>
    <property type="project" value="InterPro"/>
</dbReference>
<evidence type="ECO:0000256" key="2">
    <source>
        <dbReference type="SAM" id="MobiDB-lite"/>
    </source>
</evidence>
<dbReference type="PANTHER" id="PTHR48228:SF4">
    <property type="entry name" value="BLR3030 PROTEIN"/>
    <property type="match status" value="1"/>
</dbReference>
<feature type="region of interest" description="Disordered" evidence="2">
    <location>
        <begin position="183"/>
        <end position="207"/>
    </location>
</feature>
<dbReference type="SUPFAM" id="SSF89796">
    <property type="entry name" value="CoA-transferase family III (CaiB/BaiF)"/>
    <property type="match status" value="2"/>
</dbReference>
<comment type="similarity">
    <text evidence="1">Belongs to the CoA-transferase III family.</text>
</comment>
<keyword evidence="4" id="KW-1185">Reference proteome</keyword>
<evidence type="ECO:0000313" key="3">
    <source>
        <dbReference type="EMBL" id="KPV77957.1"/>
    </source>
</evidence>
<sequence>MAAKAAAAELWAQAGLPPSALAHLSLPPSPSPPPSSFDVDAAAQAVVGVAALAAAHLHALRTRDDLSAVTVLARDAAAEFRSQDLALLGGESAFEWDALAGAYKAKLGGWIRPHTNWRHHKVGLLDLLDLPHDASKAQLAEAFASRDADEVAEAAMDRGLVCTALRSFEEWDAHPQGRAALERARHGPVRFSTSAPRPPRALPASTSRRPLDSVRVLDLTRVIAGPVAGRVLAGYGADVLWVTSPSLPSLPGLDFDTSRGKRTLQLDLRSSPADRAAFERLVRDADVLLESYRPGGLASLGFGPERLRELNPDIGGPWSRRKGFDSLVQFASGFGEAEGRAWSEWRSGRADEEDGTGEWAPRALPCQVLDHATGYLTAFGILAALYHRSTSGGAHLVTTTLLDTATWLRSLGRTDASTSTEPFSVHLETQEELRARGGTARLRGWEGKEVEYVEHAARFEGDVEVGWRTAPQAYADGAAEWLARGE</sequence>
<dbReference type="InterPro" id="IPR003673">
    <property type="entry name" value="CoA-Trfase_fam_III"/>
</dbReference>
<organism evidence="3 4">
    <name type="scientific">Rhodotorula graminis (strain WP1)</name>
    <dbReference type="NCBI Taxonomy" id="578459"/>
    <lineage>
        <taxon>Eukaryota</taxon>
        <taxon>Fungi</taxon>
        <taxon>Dikarya</taxon>
        <taxon>Basidiomycota</taxon>
        <taxon>Pucciniomycotina</taxon>
        <taxon>Microbotryomycetes</taxon>
        <taxon>Sporidiobolales</taxon>
        <taxon>Sporidiobolaceae</taxon>
        <taxon>Rhodotorula</taxon>
    </lineage>
</organism>
<evidence type="ECO:0008006" key="5">
    <source>
        <dbReference type="Google" id="ProtNLM"/>
    </source>
</evidence>
<dbReference type="RefSeq" id="XP_018274006.1">
    <property type="nucleotide sequence ID" value="XM_018413039.1"/>
</dbReference>
<dbReference type="STRING" id="578459.A0A194SBI3"/>
<dbReference type="Gene3D" id="3.30.1540.10">
    <property type="entry name" value="formyl-coa transferase, domain 3"/>
    <property type="match status" value="1"/>
</dbReference>
<dbReference type="Pfam" id="PF02515">
    <property type="entry name" value="CoA_transf_3"/>
    <property type="match status" value="1"/>
</dbReference>
<name>A0A194SBI3_RHOGW</name>
<evidence type="ECO:0000256" key="1">
    <source>
        <dbReference type="ARBA" id="ARBA00008383"/>
    </source>
</evidence>
<protein>
    <recommendedName>
        <fullName evidence="5">CoA-transferase family III</fullName>
    </recommendedName>
</protein>
<dbReference type="EMBL" id="KQ474073">
    <property type="protein sequence ID" value="KPV77957.1"/>
    <property type="molecule type" value="Genomic_DNA"/>
</dbReference>
<reference evidence="3 4" key="1">
    <citation type="journal article" date="2015" name="Front. Microbiol.">
        <title>Genome sequence of the plant growth promoting endophytic yeast Rhodotorula graminis WP1.</title>
        <authorList>
            <person name="Firrincieli A."/>
            <person name="Otillar R."/>
            <person name="Salamov A."/>
            <person name="Schmutz J."/>
            <person name="Khan Z."/>
            <person name="Redman R.S."/>
            <person name="Fleck N.D."/>
            <person name="Lindquist E."/>
            <person name="Grigoriev I.V."/>
            <person name="Doty S.L."/>
        </authorList>
    </citation>
    <scope>NUCLEOTIDE SEQUENCE [LARGE SCALE GENOMIC DNA]</scope>
    <source>
        <strain evidence="3 4">WP1</strain>
    </source>
</reference>
<dbReference type="GeneID" id="28973488"/>
<evidence type="ECO:0000313" key="4">
    <source>
        <dbReference type="Proteomes" id="UP000053890"/>
    </source>
</evidence>
<dbReference type="InterPro" id="IPR044855">
    <property type="entry name" value="CoA-Trfase_III_dom3_sf"/>
</dbReference>